<protein>
    <submittedName>
        <fullName evidence="4">T9SS type A sorting domain-containing protein</fullName>
    </submittedName>
</protein>
<dbReference type="SMART" id="SM00710">
    <property type="entry name" value="PbH1"/>
    <property type="match status" value="4"/>
</dbReference>
<dbReference type="Gene3D" id="2.160.20.10">
    <property type="entry name" value="Single-stranded right-handed beta-helix, Pectin lyase-like"/>
    <property type="match status" value="1"/>
</dbReference>
<dbReference type="SUPFAM" id="SSF51126">
    <property type="entry name" value="Pectin lyase-like"/>
    <property type="match status" value="1"/>
</dbReference>
<keyword evidence="1 2" id="KW-0732">Signal</keyword>
<evidence type="ECO:0000256" key="2">
    <source>
        <dbReference type="SAM" id="SignalP"/>
    </source>
</evidence>
<evidence type="ECO:0000259" key="3">
    <source>
        <dbReference type="Pfam" id="PF18962"/>
    </source>
</evidence>
<dbReference type="NCBIfam" id="TIGR04183">
    <property type="entry name" value="Por_Secre_tail"/>
    <property type="match status" value="1"/>
</dbReference>
<dbReference type="RefSeq" id="WP_386098305.1">
    <property type="nucleotide sequence ID" value="NZ_JBHSAT010000004.1"/>
</dbReference>
<organism evidence="4 5">
    <name type="scientific">Winogradskyella maritima</name>
    <dbReference type="NCBI Taxonomy" id="1517766"/>
    <lineage>
        <taxon>Bacteria</taxon>
        <taxon>Pseudomonadati</taxon>
        <taxon>Bacteroidota</taxon>
        <taxon>Flavobacteriia</taxon>
        <taxon>Flavobacteriales</taxon>
        <taxon>Flavobacteriaceae</taxon>
        <taxon>Winogradskyella</taxon>
    </lineage>
</organism>
<gene>
    <name evidence="4" type="ORF">ACFOSX_06770</name>
</gene>
<keyword evidence="5" id="KW-1185">Reference proteome</keyword>
<evidence type="ECO:0000313" key="4">
    <source>
        <dbReference type="EMBL" id="MFC3876932.1"/>
    </source>
</evidence>
<feature type="domain" description="Secretion system C-terminal sorting" evidence="3">
    <location>
        <begin position="452"/>
        <end position="512"/>
    </location>
</feature>
<dbReference type="NCBIfam" id="NF041518">
    <property type="entry name" value="choice_anch_Q"/>
    <property type="match status" value="1"/>
</dbReference>
<dbReference type="InterPro" id="IPR059226">
    <property type="entry name" value="Choice_anch_Q_dom"/>
</dbReference>
<feature type="chain" id="PRO_5047106481" evidence="2">
    <location>
        <begin position="20"/>
        <end position="521"/>
    </location>
</feature>
<evidence type="ECO:0000313" key="5">
    <source>
        <dbReference type="Proteomes" id="UP001595812"/>
    </source>
</evidence>
<sequence>MKKLLLILLFCIGTANVNSQTVVYVDIDATGANDGTSWANAYNDPNEAFQNLSTNNVEFWIAEGVYLPDSYATFNAFGIPNAFDNIKVLGGFNGTETNALQRNFRANPTELTGDFSQNDVIGGSSNLRVDNAQTTLFIGSSNTLVEGVTISGGYSGGGSLIINKNGGGVFVSGTALNVTLKNCKITDNYAANGGAGIFHFAEVSTALEIVNTEISFNRANWGAGIYAITFANNISYDVNSYGNLFFGNQTDQFDSSSTVFSGSAMWLRAFNTGSTVNANIFNNVIYGNIDGGSLPADRGRTSVGVEEANGATINVQFSNNITEKNTDGVAFTTPILSEIVDGTNYGNPVITYNLSDAGFSGYAGATVNNNTVINDSNTNPIFSDAANGDFTLVNNSSAIDSGDANLLPSTFTVDFAGNQRVFGANVDQGIYEFGSPVLSIDDVDVFNKEIKLYPNPARSILNIRTNQPNAGIEIYSALGQKVIVSNQDTIDVSQLENGLYFAKIKSENDKIQTLRFIKINL</sequence>
<dbReference type="Proteomes" id="UP001595812">
    <property type="component" value="Unassembled WGS sequence"/>
</dbReference>
<accession>A0ABV8AFS6</accession>
<name>A0ABV8AFS6_9FLAO</name>
<dbReference type="InterPro" id="IPR012334">
    <property type="entry name" value="Pectin_lyas_fold"/>
</dbReference>
<dbReference type="InterPro" id="IPR011050">
    <property type="entry name" value="Pectin_lyase_fold/virulence"/>
</dbReference>
<evidence type="ECO:0000256" key="1">
    <source>
        <dbReference type="ARBA" id="ARBA00022729"/>
    </source>
</evidence>
<dbReference type="InterPro" id="IPR026444">
    <property type="entry name" value="Secre_tail"/>
</dbReference>
<dbReference type="EMBL" id="JBHSAT010000004">
    <property type="protein sequence ID" value="MFC3876932.1"/>
    <property type="molecule type" value="Genomic_DNA"/>
</dbReference>
<feature type="signal peptide" evidence="2">
    <location>
        <begin position="1"/>
        <end position="19"/>
    </location>
</feature>
<proteinExistence type="predicted"/>
<reference evidence="5" key="1">
    <citation type="journal article" date="2019" name="Int. J. Syst. Evol. Microbiol.">
        <title>The Global Catalogue of Microorganisms (GCM) 10K type strain sequencing project: providing services to taxonomists for standard genome sequencing and annotation.</title>
        <authorList>
            <consortium name="The Broad Institute Genomics Platform"/>
            <consortium name="The Broad Institute Genome Sequencing Center for Infectious Disease"/>
            <person name="Wu L."/>
            <person name="Ma J."/>
        </authorList>
    </citation>
    <scope>NUCLEOTIDE SEQUENCE [LARGE SCALE GENOMIC DNA]</scope>
    <source>
        <strain evidence="5">CECT 8979</strain>
    </source>
</reference>
<dbReference type="InterPro" id="IPR006626">
    <property type="entry name" value="PbH1"/>
</dbReference>
<comment type="caution">
    <text evidence="4">The sequence shown here is derived from an EMBL/GenBank/DDBJ whole genome shotgun (WGS) entry which is preliminary data.</text>
</comment>
<dbReference type="Pfam" id="PF18962">
    <property type="entry name" value="Por_Secre_tail"/>
    <property type="match status" value="1"/>
</dbReference>